<dbReference type="GO" id="GO:0005524">
    <property type="term" value="F:ATP binding"/>
    <property type="evidence" value="ECO:0007669"/>
    <property type="project" value="UniProtKB-UniRule"/>
</dbReference>
<comment type="catalytic activity">
    <reaction evidence="12 13">
        <text>2 D-alanine + ATP = D-alanyl-D-alanine + ADP + phosphate + H(+)</text>
        <dbReference type="Rhea" id="RHEA:11224"/>
        <dbReference type="ChEBI" id="CHEBI:15378"/>
        <dbReference type="ChEBI" id="CHEBI:30616"/>
        <dbReference type="ChEBI" id="CHEBI:43474"/>
        <dbReference type="ChEBI" id="CHEBI:57416"/>
        <dbReference type="ChEBI" id="CHEBI:57822"/>
        <dbReference type="ChEBI" id="CHEBI:456216"/>
        <dbReference type="EC" id="6.3.2.4"/>
    </reaction>
</comment>
<evidence type="ECO:0000256" key="11">
    <source>
        <dbReference type="ARBA" id="ARBA00023316"/>
    </source>
</evidence>
<feature type="domain" description="ATP-grasp" evidence="17">
    <location>
        <begin position="103"/>
        <end position="301"/>
    </location>
</feature>
<evidence type="ECO:0000256" key="12">
    <source>
        <dbReference type="ARBA" id="ARBA00047614"/>
    </source>
</evidence>
<dbReference type="PANTHER" id="PTHR23132">
    <property type="entry name" value="D-ALANINE--D-ALANINE LIGASE"/>
    <property type="match status" value="1"/>
</dbReference>
<keyword evidence="9 13" id="KW-0133">Cell shape</keyword>
<dbReference type="EMBL" id="AP013035">
    <property type="protein sequence ID" value="BAT71842.1"/>
    <property type="molecule type" value="Genomic_DNA"/>
</dbReference>
<comment type="subcellular location">
    <subcellularLocation>
        <location evidence="2 13">Cytoplasm</location>
    </subcellularLocation>
</comment>
<organism evidence="18 19">
    <name type="scientific">Thermosulfidibacter takaii (strain DSM 17441 / JCM 13301 / NBRC 103674 / ABI70S6)</name>
    <dbReference type="NCBI Taxonomy" id="1298851"/>
    <lineage>
        <taxon>Bacteria</taxon>
        <taxon>Pseudomonadati</taxon>
        <taxon>Thermosulfidibacterota</taxon>
        <taxon>Thermosulfidibacteria</taxon>
        <taxon>Thermosulfidibacterales</taxon>
        <taxon>Thermosulfidibacteraceae</taxon>
    </lineage>
</organism>
<feature type="active site" evidence="14">
    <location>
        <position position="279"/>
    </location>
</feature>
<feature type="binding site" evidence="15">
    <location>
        <position position="255"/>
    </location>
    <ligand>
        <name>Mg(2+)</name>
        <dbReference type="ChEBI" id="CHEBI:18420"/>
        <label>1</label>
    </ligand>
</feature>
<dbReference type="NCBIfam" id="TIGR01205">
    <property type="entry name" value="D_ala_D_alaTIGR"/>
    <property type="match status" value="1"/>
</dbReference>
<dbReference type="InterPro" id="IPR013815">
    <property type="entry name" value="ATP_grasp_subdomain_1"/>
</dbReference>
<dbReference type="GO" id="GO:0071555">
    <property type="term" value="P:cell wall organization"/>
    <property type="evidence" value="ECO:0007669"/>
    <property type="project" value="UniProtKB-KW"/>
</dbReference>
<evidence type="ECO:0000313" key="18">
    <source>
        <dbReference type="EMBL" id="BAT71842.1"/>
    </source>
</evidence>
<sequence length="305" mass="33448">MQDLLSKRIAVLMGGPSSESEISRKSANAVFDALKRKGYNVEKLEVTESLCDDVKSFDVACVILHGKPGEDGTVQGLLELAGIPYTGPKVLGAAVGMNKLLCKKVVAYHGISTPRYRIYRRNGIVLPGEGELPEGEYPVVVKPVDEGSTIGISVASNDSELEKALDIAFKYSYEVLVEEFIEGRELTVGVVGDVALPVIEIRPKKGFYDYESKYTKGITEYLIPAPIPEEVAEQAKEWALIAHRALYQRGVSRSDFRMDGEGNLYFLEINSIPGLTETSLLPKAAKHVGMSFEDLAERILESAFE</sequence>
<dbReference type="Pfam" id="PF01820">
    <property type="entry name" value="Dala_Dala_lig_N"/>
    <property type="match status" value="1"/>
</dbReference>
<comment type="cofactor">
    <cofactor evidence="15">
        <name>Mg(2+)</name>
        <dbReference type="ChEBI" id="CHEBI:18420"/>
    </cofactor>
    <cofactor evidence="15">
        <name>Mn(2+)</name>
        <dbReference type="ChEBI" id="CHEBI:29035"/>
    </cofactor>
    <text evidence="15">Binds 2 magnesium or manganese ions per subunit.</text>
</comment>
<keyword evidence="7 16" id="KW-0547">Nucleotide-binding</keyword>
<comment type="function">
    <text evidence="13">Cell wall formation.</text>
</comment>
<dbReference type="EC" id="6.3.2.4" evidence="4 13"/>
<feature type="active site" evidence="14">
    <location>
        <position position="19"/>
    </location>
</feature>
<evidence type="ECO:0000256" key="6">
    <source>
        <dbReference type="ARBA" id="ARBA00022598"/>
    </source>
</evidence>
<dbReference type="SUPFAM" id="SSF52440">
    <property type="entry name" value="PreATP-grasp domain"/>
    <property type="match status" value="1"/>
</dbReference>
<dbReference type="GO" id="GO:0008360">
    <property type="term" value="P:regulation of cell shape"/>
    <property type="evidence" value="ECO:0007669"/>
    <property type="project" value="UniProtKB-KW"/>
</dbReference>
<dbReference type="Pfam" id="PF07478">
    <property type="entry name" value="Dala_Dala_lig_C"/>
    <property type="match status" value="1"/>
</dbReference>
<evidence type="ECO:0000256" key="1">
    <source>
        <dbReference type="ARBA" id="ARBA00001936"/>
    </source>
</evidence>
<keyword evidence="11 13" id="KW-0961">Cell wall biogenesis/degradation</keyword>
<dbReference type="UniPathway" id="UPA00219"/>
<dbReference type="NCBIfam" id="NF002378">
    <property type="entry name" value="PRK01372.1"/>
    <property type="match status" value="1"/>
</dbReference>
<feature type="active site" evidence="14">
    <location>
        <position position="148"/>
    </location>
</feature>
<dbReference type="Proteomes" id="UP000063234">
    <property type="component" value="Chromosome"/>
</dbReference>
<dbReference type="KEGG" id="ttk:TST_1048"/>
<dbReference type="InterPro" id="IPR011761">
    <property type="entry name" value="ATP-grasp"/>
</dbReference>
<keyword evidence="19" id="KW-1185">Reference proteome</keyword>
<keyword evidence="15" id="KW-0464">Manganese</keyword>
<dbReference type="PROSITE" id="PS00844">
    <property type="entry name" value="DALA_DALA_LIGASE_2"/>
    <property type="match status" value="1"/>
</dbReference>
<dbReference type="InterPro" id="IPR011127">
    <property type="entry name" value="Dala_Dala_lig_N"/>
</dbReference>
<dbReference type="Gene3D" id="3.30.1490.20">
    <property type="entry name" value="ATP-grasp fold, A domain"/>
    <property type="match status" value="1"/>
</dbReference>
<dbReference type="PIRSF" id="PIRSF039102">
    <property type="entry name" value="Ddl/VanB"/>
    <property type="match status" value="1"/>
</dbReference>
<keyword evidence="10 13" id="KW-0573">Peptidoglycan synthesis</keyword>
<dbReference type="InterPro" id="IPR005905">
    <property type="entry name" value="D_ala_D_ala"/>
</dbReference>
<evidence type="ECO:0000256" key="5">
    <source>
        <dbReference type="ARBA" id="ARBA00022490"/>
    </source>
</evidence>
<comment type="similarity">
    <text evidence="3 13">Belongs to the D-alanine--D-alanine ligase family.</text>
</comment>
<accession>A0A0S3QU32</accession>
<dbReference type="InterPro" id="IPR000291">
    <property type="entry name" value="D-Ala_lig_Van_CS"/>
</dbReference>
<dbReference type="GO" id="GO:0008716">
    <property type="term" value="F:D-alanine-D-alanine ligase activity"/>
    <property type="evidence" value="ECO:0007669"/>
    <property type="project" value="UniProtKB-UniRule"/>
</dbReference>
<name>A0A0S3QU32_THET7</name>
<keyword evidence="5 13" id="KW-0963">Cytoplasm</keyword>
<dbReference type="PANTHER" id="PTHR23132:SF23">
    <property type="entry name" value="D-ALANINE--D-ALANINE LIGASE B"/>
    <property type="match status" value="1"/>
</dbReference>
<keyword evidence="15" id="KW-0460">Magnesium</keyword>
<feature type="binding site" evidence="15">
    <location>
        <position position="268"/>
    </location>
    <ligand>
        <name>Mg(2+)</name>
        <dbReference type="ChEBI" id="CHEBI:18420"/>
        <label>1</label>
    </ligand>
</feature>
<keyword evidence="8 16" id="KW-0067">ATP-binding</keyword>
<dbReference type="OrthoDB" id="9813261at2"/>
<evidence type="ECO:0000256" key="10">
    <source>
        <dbReference type="ARBA" id="ARBA00022984"/>
    </source>
</evidence>
<dbReference type="SUPFAM" id="SSF56059">
    <property type="entry name" value="Glutathione synthetase ATP-binding domain-like"/>
    <property type="match status" value="1"/>
</dbReference>
<dbReference type="GO" id="GO:0046872">
    <property type="term" value="F:metal ion binding"/>
    <property type="evidence" value="ECO:0007669"/>
    <property type="project" value="UniProtKB-KW"/>
</dbReference>
<dbReference type="PROSITE" id="PS50975">
    <property type="entry name" value="ATP_GRASP"/>
    <property type="match status" value="1"/>
</dbReference>
<dbReference type="AlphaFoldDB" id="A0A0S3QU32"/>
<evidence type="ECO:0000313" key="19">
    <source>
        <dbReference type="Proteomes" id="UP000063234"/>
    </source>
</evidence>
<dbReference type="InterPro" id="IPR016185">
    <property type="entry name" value="PreATP-grasp_dom_sf"/>
</dbReference>
<dbReference type="STRING" id="1298851.TST_1048"/>
<protein>
    <recommendedName>
        <fullName evidence="4 13">D-alanine--D-alanine ligase</fullName>
        <ecNumber evidence="4 13">6.3.2.4</ecNumber>
    </recommendedName>
    <alternativeName>
        <fullName evidence="13">D-Ala-D-Ala ligase</fullName>
    </alternativeName>
    <alternativeName>
        <fullName evidence="13">D-alanylalanine synthetase</fullName>
    </alternativeName>
</protein>
<dbReference type="Gene3D" id="3.30.470.20">
    <property type="entry name" value="ATP-grasp fold, B domain"/>
    <property type="match status" value="1"/>
</dbReference>
<dbReference type="HAMAP" id="MF_00047">
    <property type="entry name" value="Dala_Dala_lig"/>
    <property type="match status" value="1"/>
</dbReference>
<dbReference type="InterPro" id="IPR011095">
    <property type="entry name" value="Dala_Dala_lig_C"/>
</dbReference>
<proteinExistence type="inferred from homology"/>
<evidence type="ECO:0000256" key="8">
    <source>
        <dbReference type="ARBA" id="ARBA00022840"/>
    </source>
</evidence>
<evidence type="ECO:0000256" key="15">
    <source>
        <dbReference type="PIRSR" id="PIRSR039102-3"/>
    </source>
</evidence>
<feature type="binding site" evidence="15">
    <location>
        <position position="270"/>
    </location>
    <ligand>
        <name>Mg(2+)</name>
        <dbReference type="ChEBI" id="CHEBI:18420"/>
        <label>2</label>
    </ligand>
</feature>
<dbReference type="GO" id="GO:0005737">
    <property type="term" value="C:cytoplasm"/>
    <property type="evidence" value="ECO:0007669"/>
    <property type="project" value="UniProtKB-SubCell"/>
</dbReference>
<reference evidence="19" key="1">
    <citation type="journal article" date="2018" name="Science">
        <title>A primordial and reversible TCA cycle in a facultatively chemolithoautotrophic thermophile.</title>
        <authorList>
            <person name="Nunoura T."/>
            <person name="Chikaraishi Y."/>
            <person name="Izaki R."/>
            <person name="Suwa T."/>
            <person name="Sato T."/>
            <person name="Harada T."/>
            <person name="Mori K."/>
            <person name="Kato Y."/>
            <person name="Miyazaki M."/>
            <person name="Shimamura S."/>
            <person name="Yanagawa K."/>
            <person name="Shuto A."/>
            <person name="Ohkouchi N."/>
            <person name="Fujita N."/>
            <person name="Takaki Y."/>
            <person name="Atomi H."/>
            <person name="Takai K."/>
        </authorList>
    </citation>
    <scope>NUCLEOTIDE SEQUENCE [LARGE SCALE GENOMIC DNA]</scope>
    <source>
        <strain evidence="19">DSM 17441 / JCM 13301 / NBRC 103674 / ABI70S6</strain>
    </source>
</reference>
<evidence type="ECO:0000256" key="4">
    <source>
        <dbReference type="ARBA" id="ARBA00012216"/>
    </source>
</evidence>
<comment type="pathway">
    <text evidence="13">Cell wall biogenesis; peptidoglycan biosynthesis.</text>
</comment>
<feature type="binding site" evidence="15">
    <location>
        <position position="268"/>
    </location>
    <ligand>
        <name>Mg(2+)</name>
        <dbReference type="ChEBI" id="CHEBI:18420"/>
        <label>2</label>
    </ligand>
</feature>
<comment type="cofactor">
    <cofactor evidence="1">
        <name>Mn(2+)</name>
        <dbReference type="ChEBI" id="CHEBI:29035"/>
    </cofactor>
</comment>
<evidence type="ECO:0000256" key="14">
    <source>
        <dbReference type="PIRSR" id="PIRSR039102-1"/>
    </source>
</evidence>
<dbReference type="Gene3D" id="3.40.50.20">
    <property type="match status" value="1"/>
</dbReference>
<dbReference type="RefSeq" id="WP_068549840.1">
    <property type="nucleotide sequence ID" value="NZ_AP013035.1"/>
</dbReference>
<keyword evidence="6 13" id="KW-0436">Ligase</keyword>
<dbReference type="GO" id="GO:0009252">
    <property type="term" value="P:peptidoglycan biosynthetic process"/>
    <property type="evidence" value="ECO:0007669"/>
    <property type="project" value="UniProtKB-UniRule"/>
</dbReference>
<dbReference type="PROSITE" id="PS00843">
    <property type="entry name" value="DALA_DALA_LIGASE_1"/>
    <property type="match status" value="1"/>
</dbReference>
<evidence type="ECO:0000256" key="3">
    <source>
        <dbReference type="ARBA" id="ARBA00010871"/>
    </source>
</evidence>
<evidence type="ECO:0000256" key="16">
    <source>
        <dbReference type="PROSITE-ProRule" id="PRU00409"/>
    </source>
</evidence>
<keyword evidence="15" id="KW-0479">Metal-binding</keyword>
<evidence type="ECO:0000256" key="13">
    <source>
        <dbReference type="HAMAP-Rule" id="MF_00047"/>
    </source>
</evidence>
<evidence type="ECO:0000256" key="9">
    <source>
        <dbReference type="ARBA" id="ARBA00022960"/>
    </source>
</evidence>
<evidence type="ECO:0000256" key="7">
    <source>
        <dbReference type="ARBA" id="ARBA00022741"/>
    </source>
</evidence>
<evidence type="ECO:0000256" key="2">
    <source>
        <dbReference type="ARBA" id="ARBA00004496"/>
    </source>
</evidence>
<gene>
    <name evidence="13 18" type="primary">ddl</name>
    <name evidence="18" type="ORF">TST_1048</name>
</gene>
<evidence type="ECO:0000259" key="17">
    <source>
        <dbReference type="PROSITE" id="PS50975"/>
    </source>
</evidence>
<dbReference type="PATRIC" id="fig|1298851.3.peg.1103"/>